<organism evidence="2 3">
    <name type="scientific">Candidatus Thalassospirochaeta sargassi</name>
    <dbReference type="NCBI Taxonomy" id="3119039"/>
    <lineage>
        <taxon>Bacteria</taxon>
        <taxon>Pseudomonadati</taxon>
        <taxon>Spirochaetota</taxon>
        <taxon>Spirochaetia</taxon>
        <taxon>Spirochaetales</taxon>
        <taxon>Spirochaetaceae</taxon>
        <taxon>Candidatus Thalassospirochaeta</taxon>
    </lineage>
</organism>
<dbReference type="EMBL" id="JAQQAL010000009">
    <property type="protein sequence ID" value="MDC7225689.1"/>
    <property type="molecule type" value="Genomic_DNA"/>
</dbReference>
<dbReference type="SUPFAM" id="SSF53335">
    <property type="entry name" value="S-adenosyl-L-methionine-dependent methyltransferases"/>
    <property type="match status" value="1"/>
</dbReference>
<dbReference type="GO" id="GO:0032259">
    <property type="term" value="P:methylation"/>
    <property type="evidence" value="ECO:0007669"/>
    <property type="project" value="UniProtKB-KW"/>
</dbReference>
<accession>A0AAJ1IAK2</accession>
<protein>
    <submittedName>
        <fullName evidence="2">Class I SAM-dependent methyltransferase</fullName>
    </submittedName>
</protein>
<feature type="domain" description="Methyltransferase" evidence="1">
    <location>
        <begin position="40"/>
        <end position="156"/>
    </location>
</feature>
<keyword evidence="2" id="KW-0489">Methyltransferase</keyword>
<name>A0AAJ1IAK2_9SPIO</name>
<dbReference type="Pfam" id="PF13847">
    <property type="entry name" value="Methyltransf_31"/>
    <property type="match status" value="1"/>
</dbReference>
<gene>
    <name evidence="2" type="ORF">PQJ61_02870</name>
</gene>
<dbReference type="AlphaFoldDB" id="A0AAJ1IAK2"/>
<evidence type="ECO:0000313" key="3">
    <source>
        <dbReference type="Proteomes" id="UP001221217"/>
    </source>
</evidence>
<keyword evidence="2" id="KW-0808">Transferase</keyword>
<comment type="caution">
    <text evidence="2">The sequence shown here is derived from an EMBL/GenBank/DDBJ whole genome shotgun (WGS) entry which is preliminary data.</text>
</comment>
<proteinExistence type="predicted"/>
<dbReference type="Proteomes" id="UP001221217">
    <property type="component" value="Unassembled WGS sequence"/>
</dbReference>
<dbReference type="GO" id="GO:0008168">
    <property type="term" value="F:methyltransferase activity"/>
    <property type="evidence" value="ECO:0007669"/>
    <property type="project" value="UniProtKB-KW"/>
</dbReference>
<dbReference type="InterPro" id="IPR029063">
    <property type="entry name" value="SAM-dependent_MTases_sf"/>
</dbReference>
<dbReference type="CDD" id="cd02440">
    <property type="entry name" value="AdoMet_MTases"/>
    <property type="match status" value="1"/>
</dbReference>
<evidence type="ECO:0000313" key="2">
    <source>
        <dbReference type="EMBL" id="MDC7225689.1"/>
    </source>
</evidence>
<dbReference type="PANTHER" id="PTHR43861">
    <property type="entry name" value="TRANS-ACONITATE 2-METHYLTRANSFERASE-RELATED"/>
    <property type="match status" value="1"/>
</dbReference>
<dbReference type="InterPro" id="IPR025714">
    <property type="entry name" value="Methyltranfer_dom"/>
</dbReference>
<evidence type="ECO:0000259" key="1">
    <source>
        <dbReference type="Pfam" id="PF13847"/>
    </source>
</evidence>
<reference evidence="2 3" key="1">
    <citation type="submission" date="2022-12" db="EMBL/GenBank/DDBJ databases">
        <title>Metagenome assembled genome from gulf of manar.</title>
        <authorList>
            <person name="Kohli P."/>
            <person name="Pk S."/>
            <person name="Venkata Ramana C."/>
            <person name="Sasikala C."/>
        </authorList>
    </citation>
    <scope>NUCLEOTIDE SEQUENCE [LARGE SCALE GENOMIC DNA]</scope>
    <source>
        <strain evidence="2">JB008</strain>
    </source>
</reference>
<dbReference type="Gene3D" id="3.40.50.150">
    <property type="entry name" value="Vaccinia Virus protein VP39"/>
    <property type="match status" value="1"/>
</dbReference>
<sequence>MSSEEKRSSYIMESCNEIKRLEKKTGFRSLEEQAVWAGLKPGMRVADIGCGSGKTSSYLRELTGDEGEVVGMDSSSERIEYARQNYQAEGLSFVERDVYGNLDDIGTFDFIWVRFFLEYHRNSQFEVVKKLASLLSPGGILCLADLDHNNLNHYGHSKRLETALASSIMALEKYHDFDAYAGRKLYTHLYDLGLENIDVHVTYHHLIFGTLEESEEFNWLQKVAVGGKSSGYDFPEYEGGFDDFYRDCRDFFHDPRTFTYTPLIICRGIRPL</sequence>